<reference evidence="3 4" key="2">
    <citation type="submission" date="2019-05" db="EMBL/GenBank/DDBJ databases">
        <title>Glycomyces buryatensis sp. nov.</title>
        <authorList>
            <person name="Nikitina E."/>
        </authorList>
    </citation>
    <scope>NUCLEOTIDE SEQUENCE [LARGE SCALE GENOMIC DNA]</scope>
    <source>
        <strain evidence="3 4">18</strain>
    </source>
</reference>
<evidence type="ECO:0000256" key="1">
    <source>
        <dbReference type="SAM" id="MobiDB-lite"/>
    </source>
</evidence>
<comment type="caution">
    <text evidence="3">The sequence shown here is derived from an EMBL/GenBank/DDBJ whole genome shotgun (WGS) entry which is preliminary data.</text>
</comment>
<organism evidence="3 4">
    <name type="scientific">Glycomyces buryatensis</name>
    <dbReference type="NCBI Taxonomy" id="2570927"/>
    <lineage>
        <taxon>Bacteria</taxon>
        <taxon>Bacillati</taxon>
        <taxon>Actinomycetota</taxon>
        <taxon>Actinomycetes</taxon>
        <taxon>Glycomycetales</taxon>
        <taxon>Glycomycetaceae</taxon>
        <taxon>Glycomyces</taxon>
    </lineage>
</organism>
<sequence>MSGWTVPPAGAVPPGVGIGPVPGVAMPVSPERDDNRELDDTQAEWAQQDREAAEYESSHDLRQDAERTRERVNQDVLELRHKLHLDDETKARRAAATGPFGPVKRHPITVMVAAAGATTAALIGYRAARNHRKTAKRSAIRYMKAAKARRKALQHHIGESGHAIAGSMHKR</sequence>
<feature type="region of interest" description="Disordered" evidence="1">
    <location>
        <begin position="1"/>
        <end position="71"/>
    </location>
</feature>
<accession>A0A4S8QFX5</accession>
<dbReference type="EMBL" id="STGY01000066">
    <property type="protein sequence ID" value="THV39544.1"/>
    <property type="molecule type" value="Genomic_DNA"/>
</dbReference>
<feature type="compositionally biased region" description="Low complexity" evidence="1">
    <location>
        <begin position="1"/>
        <end position="28"/>
    </location>
</feature>
<keyword evidence="2" id="KW-0812">Transmembrane</keyword>
<keyword evidence="2" id="KW-1133">Transmembrane helix</keyword>
<evidence type="ECO:0000313" key="3">
    <source>
        <dbReference type="EMBL" id="THV39544.1"/>
    </source>
</evidence>
<reference evidence="4" key="1">
    <citation type="submission" date="2019-04" db="EMBL/GenBank/DDBJ databases">
        <title>Nocardioides xinjiangensis sp. nov.</title>
        <authorList>
            <person name="Liu S."/>
        </authorList>
    </citation>
    <scope>NUCLEOTIDE SEQUENCE [LARGE SCALE GENOMIC DNA]</scope>
    <source>
        <strain evidence="4">18</strain>
    </source>
</reference>
<dbReference type="OrthoDB" id="5198072at2"/>
<protein>
    <recommendedName>
        <fullName evidence="5">DUF3618 domain-containing protein</fullName>
    </recommendedName>
</protein>
<feature type="compositionally biased region" description="Basic and acidic residues" evidence="1">
    <location>
        <begin position="30"/>
        <end position="39"/>
    </location>
</feature>
<evidence type="ECO:0000256" key="2">
    <source>
        <dbReference type="SAM" id="Phobius"/>
    </source>
</evidence>
<gene>
    <name evidence="3" type="ORF">FAB82_18265</name>
</gene>
<dbReference type="AlphaFoldDB" id="A0A4S8QFX5"/>
<dbReference type="Proteomes" id="UP000308760">
    <property type="component" value="Unassembled WGS sequence"/>
</dbReference>
<keyword evidence="4" id="KW-1185">Reference proteome</keyword>
<keyword evidence="2" id="KW-0472">Membrane</keyword>
<feature type="compositionally biased region" description="Basic and acidic residues" evidence="1">
    <location>
        <begin position="47"/>
        <end position="71"/>
    </location>
</feature>
<feature type="transmembrane region" description="Helical" evidence="2">
    <location>
        <begin position="108"/>
        <end position="128"/>
    </location>
</feature>
<name>A0A4S8QFX5_9ACTN</name>
<evidence type="ECO:0008006" key="5">
    <source>
        <dbReference type="Google" id="ProtNLM"/>
    </source>
</evidence>
<proteinExistence type="predicted"/>
<evidence type="ECO:0000313" key="4">
    <source>
        <dbReference type="Proteomes" id="UP000308760"/>
    </source>
</evidence>
<dbReference type="RefSeq" id="WP_136535962.1">
    <property type="nucleotide sequence ID" value="NZ_STGY01000066.1"/>
</dbReference>